<dbReference type="SUPFAM" id="SSF103481">
    <property type="entry name" value="Multidrug resistance efflux transporter EmrE"/>
    <property type="match status" value="2"/>
</dbReference>
<comment type="similarity">
    <text evidence="2">Belongs to the EamA transporter family.</text>
</comment>
<evidence type="ECO:0000313" key="9">
    <source>
        <dbReference type="Proteomes" id="UP001500320"/>
    </source>
</evidence>
<feature type="transmembrane region" description="Helical" evidence="6">
    <location>
        <begin position="219"/>
        <end position="237"/>
    </location>
</feature>
<dbReference type="PANTHER" id="PTHR32322:SF2">
    <property type="entry name" value="EAMA DOMAIN-CONTAINING PROTEIN"/>
    <property type="match status" value="1"/>
</dbReference>
<gene>
    <name evidence="8" type="ORF">GCM10010466_20900</name>
</gene>
<evidence type="ECO:0000256" key="5">
    <source>
        <dbReference type="ARBA" id="ARBA00023136"/>
    </source>
</evidence>
<name>A0ABP6N065_9ACTN</name>
<accession>A0ABP6N065</accession>
<evidence type="ECO:0000256" key="6">
    <source>
        <dbReference type="SAM" id="Phobius"/>
    </source>
</evidence>
<sequence>MIGLAIIAAPHAARPSTAGTVLLAALAPASWGTTYVVTATLLPADRPLLAATVRALPAGLLLLAATRRLPSGSWWWRSAVLGMLNFGAFFPLLFFAAYRLPGGVAATIGSVQPLIVALLSLLVLRARPARAALYSAVAGTGGVALLTLTSQARLDPLGIAAMLVATSLMGAAVVLAKKWGQPESPLVMTGWQLTVGGLVLAPVTLAVEGLPASVTGANVVGFAYLGVVGTALAYVLWFRGIDELPPTSLSLLGLTNPLVAAVAGFTVLGQTLTGWQLAGFAVALGALVAGQALRGTPSPGRAAP</sequence>
<feature type="transmembrane region" description="Helical" evidence="6">
    <location>
        <begin position="78"/>
        <end position="98"/>
    </location>
</feature>
<feature type="transmembrane region" description="Helical" evidence="6">
    <location>
        <begin position="157"/>
        <end position="176"/>
    </location>
</feature>
<feature type="transmembrane region" description="Helical" evidence="6">
    <location>
        <begin position="188"/>
        <end position="207"/>
    </location>
</feature>
<dbReference type="EMBL" id="BAAAUT010000013">
    <property type="protein sequence ID" value="GAA3130006.1"/>
    <property type="molecule type" value="Genomic_DNA"/>
</dbReference>
<proteinExistence type="inferred from homology"/>
<evidence type="ECO:0000256" key="2">
    <source>
        <dbReference type="ARBA" id="ARBA00007362"/>
    </source>
</evidence>
<feature type="domain" description="EamA" evidence="7">
    <location>
        <begin position="21"/>
        <end position="147"/>
    </location>
</feature>
<feature type="transmembrane region" description="Helical" evidence="6">
    <location>
        <begin position="274"/>
        <end position="293"/>
    </location>
</feature>
<feature type="transmembrane region" description="Helical" evidence="6">
    <location>
        <begin position="48"/>
        <end position="66"/>
    </location>
</feature>
<feature type="domain" description="EamA" evidence="7">
    <location>
        <begin position="157"/>
        <end position="287"/>
    </location>
</feature>
<keyword evidence="5 6" id="KW-0472">Membrane</keyword>
<evidence type="ECO:0000313" key="8">
    <source>
        <dbReference type="EMBL" id="GAA3130006.1"/>
    </source>
</evidence>
<dbReference type="InterPro" id="IPR037185">
    <property type="entry name" value="EmrE-like"/>
</dbReference>
<evidence type="ECO:0000256" key="3">
    <source>
        <dbReference type="ARBA" id="ARBA00022692"/>
    </source>
</evidence>
<keyword evidence="4 6" id="KW-1133">Transmembrane helix</keyword>
<keyword evidence="3 6" id="KW-0812">Transmembrane</keyword>
<dbReference type="PANTHER" id="PTHR32322">
    <property type="entry name" value="INNER MEMBRANE TRANSPORTER"/>
    <property type="match status" value="1"/>
</dbReference>
<feature type="transmembrane region" description="Helical" evidence="6">
    <location>
        <begin position="249"/>
        <end position="268"/>
    </location>
</feature>
<dbReference type="InterPro" id="IPR050638">
    <property type="entry name" value="AA-Vitamin_Transporters"/>
</dbReference>
<feature type="transmembrane region" description="Helical" evidence="6">
    <location>
        <begin position="131"/>
        <end position="151"/>
    </location>
</feature>
<keyword evidence="9" id="KW-1185">Reference proteome</keyword>
<comment type="subcellular location">
    <subcellularLocation>
        <location evidence="1">Membrane</location>
        <topology evidence="1">Multi-pass membrane protein</topology>
    </subcellularLocation>
</comment>
<dbReference type="RefSeq" id="WP_344858251.1">
    <property type="nucleotide sequence ID" value="NZ_BAAAUT010000013.1"/>
</dbReference>
<feature type="transmembrane region" description="Helical" evidence="6">
    <location>
        <begin position="104"/>
        <end position="124"/>
    </location>
</feature>
<evidence type="ECO:0000256" key="4">
    <source>
        <dbReference type="ARBA" id="ARBA00022989"/>
    </source>
</evidence>
<dbReference type="Proteomes" id="UP001500320">
    <property type="component" value="Unassembled WGS sequence"/>
</dbReference>
<comment type="caution">
    <text evidence="8">The sequence shown here is derived from an EMBL/GenBank/DDBJ whole genome shotgun (WGS) entry which is preliminary data.</text>
</comment>
<evidence type="ECO:0000259" key="7">
    <source>
        <dbReference type="Pfam" id="PF00892"/>
    </source>
</evidence>
<dbReference type="InterPro" id="IPR000620">
    <property type="entry name" value="EamA_dom"/>
</dbReference>
<organism evidence="8 9">
    <name type="scientific">Planomonospora alba</name>
    <dbReference type="NCBI Taxonomy" id="161354"/>
    <lineage>
        <taxon>Bacteria</taxon>
        <taxon>Bacillati</taxon>
        <taxon>Actinomycetota</taxon>
        <taxon>Actinomycetes</taxon>
        <taxon>Streptosporangiales</taxon>
        <taxon>Streptosporangiaceae</taxon>
        <taxon>Planomonospora</taxon>
    </lineage>
</organism>
<evidence type="ECO:0000256" key="1">
    <source>
        <dbReference type="ARBA" id="ARBA00004141"/>
    </source>
</evidence>
<reference evidence="9" key="1">
    <citation type="journal article" date="2019" name="Int. J. Syst. Evol. Microbiol.">
        <title>The Global Catalogue of Microorganisms (GCM) 10K type strain sequencing project: providing services to taxonomists for standard genome sequencing and annotation.</title>
        <authorList>
            <consortium name="The Broad Institute Genomics Platform"/>
            <consortium name="The Broad Institute Genome Sequencing Center for Infectious Disease"/>
            <person name="Wu L."/>
            <person name="Ma J."/>
        </authorList>
    </citation>
    <scope>NUCLEOTIDE SEQUENCE [LARGE SCALE GENOMIC DNA]</scope>
    <source>
        <strain evidence="9">JCM 9373</strain>
    </source>
</reference>
<dbReference type="Pfam" id="PF00892">
    <property type="entry name" value="EamA"/>
    <property type="match status" value="2"/>
</dbReference>
<protein>
    <submittedName>
        <fullName evidence="8">EamA family transporter</fullName>
    </submittedName>
</protein>